<dbReference type="Proteomes" id="UP000594263">
    <property type="component" value="Unplaced"/>
</dbReference>
<evidence type="ECO:0000313" key="2">
    <source>
        <dbReference type="EnsemblPlants" id="Kaladp0577s0025.1.v1.1"/>
    </source>
</evidence>
<dbReference type="Pfam" id="PF08737">
    <property type="entry name" value="Rgp1"/>
    <property type="match status" value="1"/>
</dbReference>
<name>A0A7N0VEP1_KALFE</name>
<accession>A0A7N0VEP1</accession>
<keyword evidence="3" id="KW-1185">Reference proteome</keyword>
<evidence type="ECO:0008006" key="4">
    <source>
        <dbReference type="Google" id="ProtNLM"/>
    </source>
</evidence>
<protein>
    <recommendedName>
        <fullName evidence="4">Reduced growth phenotype protein 1</fullName>
    </recommendedName>
</protein>
<reference evidence="2" key="1">
    <citation type="submission" date="2021-01" db="UniProtKB">
        <authorList>
            <consortium name="EnsemblPlants"/>
        </authorList>
    </citation>
    <scope>IDENTIFICATION</scope>
</reference>
<dbReference type="InterPro" id="IPR014848">
    <property type="entry name" value="Rgp1"/>
</dbReference>
<evidence type="ECO:0000256" key="1">
    <source>
        <dbReference type="SAM" id="MobiDB-lite"/>
    </source>
</evidence>
<dbReference type="SUPFAM" id="SSF81296">
    <property type="entry name" value="E set domains"/>
    <property type="match status" value="1"/>
</dbReference>
<feature type="region of interest" description="Disordered" evidence="1">
    <location>
        <begin position="225"/>
        <end position="250"/>
    </location>
</feature>
<evidence type="ECO:0000313" key="3">
    <source>
        <dbReference type="Proteomes" id="UP000594263"/>
    </source>
</evidence>
<dbReference type="Gramene" id="Kaladp0577s0025.1.v1.1">
    <property type="protein sequence ID" value="Kaladp0577s0025.1.v1.1"/>
    <property type="gene ID" value="Kaladp0577s0025.v1.1"/>
</dbReference>
<feature type="region of interest" description="Disordered" evidence="1">
    <location>
        <begin position="326"/>
        <end position="356"/>
    </location>
</feature>
<dbReference type="OMA" id="RYMYYVR"/>
<sequence length="537" mass="60664">MPLPEVTRSFSFFGFREPRKIEDSKPELLPSLILKTDKDVYRPGETVEVTIEISNQASDGSSLLVERLAFDLKGIQKLDLQWFNTPKPLPGFKQRRGEHLFMDGSAPSLVSNQIVSSGVTKSYVVRTMLPSVIPPSYRGATIRYLYHVRSTLSGKWLMLENENSRRDSIKDFNELEARIPLHVWVTQKFNGLQTDDSWSEGIVPAITLQMDLYMKEIDSDSDWVRANDLSDGPEDGYESSRDDTSSISSFNMKDPIHKTFGSSLSLQSSVAQSSFKDGPYLESGRPSFSSHVAPPRLSVAEVLQDSSADVLSTHYSAATISPSLRKKNSHSFTANEDDDGGPSVPETSEPAASEGFTRGRSYNIRLDDQVLLRFCPKNSDSTYYFSDWIGGTLTFFHEEGARRCLEVSVTLEMSETINRRFVHPSRRNSLTITKIQSDHHQVVADLLQTSFLFSIPSDGPMSFSTPHVSVQWFLRFEFFTTPKNVDWTRYEHPLMIEGRDKTEWLLPITVYAPPPAASTTHVRNNKSLFMEPLWVRS</sequence>
<dbReference type="EnsemblPlants" id="Kaladp0577s0025.1.v1.1">
    <property type="protein sequence ID" value="Kaladp0577s0025.1.v1.1"/>
    <property type="gene ID" value="Kaladp0577s0025.v1.1"/>
</dbReference>
<dbReference type="AlphaFoldDB" id="A0A7N0VEP1"/>
<dbReference type="InterPro" id="IPR014756">
    <property type="entry name" value="Ig_E-set"/>
</dbReference>
<organism evidence="2 3">
    <name type="scientific">Kalanchoe fedtschenkoi</name>
    <name type="common">Lavender scallops</name>
    <name type="synonym">South American air plant</name>
    <dbReference type="NCBI Taxonomy" id="63787"/>
    <lineage>
        <taxon>Eukaryota</taxon>
        <taxon>Viridiplantae</taxon>
        <taxon>Streptophyta</taxon>
        <taxon>Embryophyta</taxon>
        <taxon>Tracheophyta</taxon>
        <taxon>Spermatophyta</taxon>
        <taxon>Magnoliopsida</taxon>
        <taxon>eudicotyledons</taxon>
        <taxon>Gunneridae</taxon>
        <taxon>Pentapetalae</taxon>
        <taxon>Saxifragales</taxon>
        <taxon>Crassulaceae</taxon>
        <taxon>Kalanchoe</taxon>
    </lineage>
</organism>
<dbReference type="PANTHER" id="PTHR12507">
    <property type="entry name" value="REDUCED GROWTH PHENOTYPE 1 RGP1, YEAST -RELATED"/>
    <property type="match status" value="1"/>
</dbReference>
<proteinExistence type="predicted"/>